<keyword evidence="1" id="KW-0732">Signal</keyword>
<keyword evidence="3" id="KW-1185">Reference proteome</keyword>
<evidence type="ECO:0000256" key="1">
    <source>
        <dbReference type="SAM" id="SignalP"/>
    </source>
</evidence>
<dbReference type="NCBIfam" id="TIGR01444">
    <property type="entry name" value="fkbM_fam"/>
    <property type="match status" value="1"/>
</dbReference>
<dbReference type="GeneID" id="102810286"/>
<sequence>MTNLSAAAIGSVATLLALSCVLYFNKPACWSANIRDEGLDTRVRSTVYIDVGANRGDTLKSFYKQKKVDGSNNPLVKLPYTYDPANWKVFAFEADAIHTQELQKLQKQYNFQLYTETAAGIDNNGVQLFLDRAAEKNGYWGTSIVETKNDVTKTNAVQIPSIDFSKWLQNHVTHDDFVVLKMNIEGAEFAILDKMIQDDTFCLIDQLFIFYHANIAFQGENSLANSMPERVKQKSVEPFCKVQILLQSEH</sequence>
<dbReference type="InterPro" id="IPR006342">
    <property type="entry name" value="FkbM_mtfrase"/>
</dbReference>
<dbReference type="Gene3D" id="3.40.50.150">
    <property type="entry name" value="Vaccinia Virus protein VP39"/>
    <property type="match status" value="1"/>
</dbReference>
<feature type="domain" description="DUF7870" evidence="2">
    <location>
        <begin position="108"/>
        <end position="213"/>
    </location>
</feature>
<dbReference type="Pfam" id="PF25276">
    <property type="entry name" value="DUF7870"/>
    <property type="match status" value="1"/>
</dbReference>
<proteinExistence type="predicted"/>
<evidence type="ECO:0000313" key="3">
    <source>
        <dbReference type="Proteomes" id="UP000694865"/>
    </source>
</evidence>
<dbReference type="InterPro" id="IPR057192">
    <property type="entry name" value="DUF7870"/>
</dbReference>
<dbReference type="InterPro" id="IPR029063">
    <property type="entry name" value="SAM-dependent_MTases_sf"/>
</dbReference>
<gene>
    <name evidence="4" type="primary">LOC102810286</name>
</gene>
<protein>
    <submittedName>
        <fullName evidence="4">Uncharacterized protein LOC102810286</fullName>
    </submittedName>
</protein>
<dbReference type="RefSeq" id="XP_006823096.1">
    <property type="nucleotide sequence ID" value="XM_006823033.1"/>
</dbReference>
<evidence type="ECO:0000313" key="4">
    <source>
        <dbReference type="RefSeq" id="XP_006823096.1"/>
    </source>
</evidence>
<dbReference type="SUPFAM" id="SSF53335">
    <property type="entry name" value="S-adenosyl-L-methionine-dependent methyltransferases"/>
    <property type="match status" value="1"/>
</dbReference>
<dbReference type="PANTHER" id="PTHR44843">
    <property type="entry name" value="METHYLTRANSFERASE"/>
    <property type="match status" value="1"/>
</dbReference>
<organism evidence="3 4">
    <name type="scientific">Saccoglossus kowalevskii</name>
    <name type="common">Acorn worm</name>
    <dbReference type="NCBI Taxonomy" id="10224"/>
    <lineage>
        <taxon>Eukaryota</taxon>
        <taxon>Metazoa</taxon>
        <taxon>Hemichordata</taxon>
        <taxon>Enteropneusta</taxon>
        <taxon>Harrimaniidae</taxon>
        <taxon>Saccoglossus</taxon>
    </lineage>
</organism>
<dbReference type="Proteomes" id="UP000694865">
    <property type="component" value="Unplaced"/>
</dbReference>
<feature type="signal peptide" evidence="1">
    <location>
        <begin position="1"/>
        <end position="31"/>
    </location>
</feature>
<feature type="chain" id="PRO_5047199180" evidence="1">
    <location>
        <begin position="32"/>
        <end position="250"/>
    </location>
</feature>
<reference evidence="4" key="1">
    <citation type="submission" date="2025-08" db="UniProtKB">
        <authorList>
            <consortium name="RefSeq"/>
        </authorList>
    </citation>
    <scope>IDENTIFICATION</scope>
    <source>
        <tissue evidence="4">Testes</tissue>
    </source>
</reference>
<dbReference type="PANTHER" id="PTHR44843:SF14">
    <property type="entry name" value="METHYLTRANSFERASE TYPE 11 DOMAIN-CONTAINING PROTEIN"/>
    <property type="match status" value="1"/>
</dbReference>
<accession>A0ABM0MSV5</accession>
<evidence type="ECO:0000259" key="2">
    <source>
        <dbReference type="Pfam" id="PF25276"/>
    </source>
</evidence>
<name>A0ABM0MSV5_SACKO</name>